<dbReference type="InterPro" id="IPR000073">
    <property type="entry name" value="AB_hydrolase_1"/>
</dbReference>
<organism evidence="2 3">
    <name type="scientific">Hibiscus sabdariffa</name>
    <name type="common">roselle</name>
    <dbReference type="NCBI Taxonomy" id="183260"/>
    <lineage>
        <taxon>Eukaryota</taxon>
        <taxon>Viridiplantae</taxon>
        <taxon>Streptophyta</taxon>
        <taxon>Embryophyta</taxon>
        <taxon>Tracheophyta</taxon>
        <taxon>Spermatophyta</taxon>
        <taxon>Magnoliopsida</taxon>
        <taxon>eudicotyledons</taxon>
        <taxon>Gunneridae</taxon>
        <taxon>Pentapetalae</taxon>
        <taxon>rosids</taxon>
        <taxon>malvids</taxon>
        <taxon>Malvales</taxon>
        <taxon>Malvaceae</taxon>
        <taxon>Malvoideae</taxon>
        <taxon>Hibiscus</taxon>
    </lineage>
</organism>
<comment type="caution">
    <text evidence="2">The sequence shown here is derived from an EMBL/GenBank/DDBJ whole genome shotgun (WGS) entry which is preliminary data.</text>
</comment>
<feature type="domain" description="AB hydrolase-1" evidence="1">
    <location>
        <begin position="45"/>
        <end position="144"/>
    </location>
</feature>
<dbReference type="EMBL" id="JBBPBN010000026">
    <property type="protein sequence ID" value="KAK9007603.1"/>
    <property type="molecule type" value="Genomic_DNA"/>
</dbReference>
<proteinExistence type="predicted"/>
<reference evidence="2 3" key="1">
    <citation type="journal article" date="2024" name="G3 (Bethesda)">
        <title>Genome assembly of Hibiscus sabdariffa L. provides insights into metabolisms of medicinal natural products.</title>
        <authorList>
            <person name="Kim T."/>
        </authorList>
    </citation>
    <scope>NUCLEOTIDE SEQUENCE [LARGE SCALE GENOMIC DNA]</scope>
    <source>
        <strain evidence="2">TK-2024</strain>
        <tissue evidence="2">Old leaves</tissue>
    </source>
</reference>
<evidence type="ECO:0000313" key="3">
    <source>
        <dbReference type="Proteomes" id="UP001396334"/>
    </source>
</evidence>
<evidence type="ECO:0000259" key="1">
    <source>
        <dbReference type="Pfam" id="PF00561"/>
    </source>
</evidence>
<dbReference type="SUPFAM" id="SSF53474">
    <property type="entry name" value="alpha/beta-Hydrolases"/>
    <property type="match status" value="1"/>
</dbReference>
<protein>
    <recommendedName>
        <fullName evidence="1">AB hydrolase-1 domain-containing protein</fullName>
    </recommendedName>
</protein>
<sequence>MSLLKIYRFFLYGLLKLVGLCPRKIEIEPGTVVNVWGPTGATKKPALVFIHGLGFDGVLTWQFQVFAFVKDYAVYVPDLVFFGGSVTDKAGRSAAFQAECMARALRELGVERCTVVGLSYGGMVSFKMAEMYPELVESMVVSGSVMAVTESVGNGGIDRLGISSWGDFLLPVTAEGLESVVQVTSYNPSKLPKFIYKDLLIQGGMLDYRKERLELLDALLISDNEFTVPCYQQRIHLLWGEHDKLFDLDTARYIKQQIGEKASLEWIEKAGHDVYMERPFEFNTRLKMILASFSSHRKDA</sequence>
<name>A0ABR2R3S3_9ROSI</name>
<dbReference type="InterPro" id="IPR029058">
    <property type="entry name" value="AB_hydrolase_fold"/>
</dbReference>
<accession>A0ABR2R3S3</accession>
<dbReference type="Gene3D" id="3.40.50.1820">
    <property type="entry name" value="alpha/beta hydrolase"/>
    <property type="match status" value="1"/>
</dbReference>
<dbReference type="PANTHER" id="PTHR43139">
    <property type="entry name" value="SI:DKEY-122A22.2"/>
    <property type="match status" value="1"/>
</dbReference>
<dbReference type="PRINTS" id="PR00111">
    <property type="entry name" value="ABHYDROLASE"/>
</dbReference>
<dbReference type="InterPro" id="IPR052370">
    <property type="entry name" value="Meta-cleavage_hydrolase"/>
</dbReference>
<dbReference type="Proteomes" id="UP001396334">
    <property type="component" value="Unassembled WGS sequence"/>
</dbReference>
<evidence type="ECO:0000313" key="2">
    <source>
        <dbReference type="EMBL" id="KAK9007603.1"/>
    </source>
</evidence>
<dbReference type="Pfam" id="PF00561">
    <property type="entry name" value="Abhydrolase_1"/>
    <property type="match status" value="1"/>
</dbReference>
<dbReference type="PANTHER" id="PTHR43139:SF22">
    <property type="entry name" value="AB HYDROLASE-1 DOMAIN-CONTAINING PROTEIN"/>
    <property type="match status" value="1"/>
</dbReference>
<keyword evidence="3" id="KW-1185">Reference proteome</keyword>
<gene>
    <name evidence="2" type="ORF">V6N11_074523</name>
</gene>